<name>A0A0A1T280_9HYPO</name>
<dbReference type="STRING" id="1531966.A0A0A1T280"/>
<dbReference type="EMBL" id="CDHN01000003">
    <property type="protein sequence ID" value="CEJ91276.1"/>
    <property type="molecule type" value="Genomic_DNA"/>
</dbReference>
<sequence length="392" mass="41261">MCDPDESCDGYLRLCSARLLPSISFLDHPNALSSHLYTLFKLRASFTRSIHYFAIFLACLYDPTITYFKMQSALLALIAGAAMARAGLTDTANVDNTANLNNVANLDDVANLDNVSKLDKVSNLDNVANLDKTGSVLGSRDGGLNLNQLTENLKLDQLLKGANLDQASGVGKTGSVLSSRDGGLLGAVLGNDGLALGAVLPAGIVLAADLGPRYPPPKGCTNMWHPPHHGVDMDGCDNHHDDEWHYVHPCEVCQHQPPHTWTTSTISETCITTVISCAPTITNCPGRTTVTIPATTTICPVQVTQTAAHSTWSAPPVVVTQTPAAPYTTPCPTLVTEVSTRPTTEAPAPTGWVPPVNNNNTWSQPPVVVGAANKAQGMGIAAVVGAVAAMLL</sequence>
<evidence type="ECO:0000313" key="2">
    <source>
        <dbReference type="Proteomes" id="UP000039046"/>
    </source>
</evidence>
<evidence type="ECO:0000313" key="1">
    <source>
        <dbReference type="EMBL" id="CEJ91276.1"/>
    </source>
</evidence>
<gene>
    <name evidence="1" type="ORF">VHEMI06998</name>
</gene>
<organism evidence="1 2">
    <name type="scientific">[Torrubiella] hemipterigena</name>
    <dbReference type="NCBI Taxonomy" id="1531966"/>
    <lineage>
        <taxon>Eukaryota</taxon>
        <taxon>Fungi</taxon>
        <taxon>Dikarya</taxon>
        <taxon>Ascomycota</taxon>
        <taxon>Pezizomycotina</taxon>
        <taxon>Sordariomycetes</taxon>
        <taxon>Hypocreomycetidae</taxon>
        <taxon>Hypocreales</taxon>
        <taxon>Clavicipitaceae</taxon>
        <taxon>Clavicipitaceae incertae sedis</taxon>
        <taxon>'Torrubiella' clade</taxon>
    </lineage>
</organism>
<dbReference type="Proteomes" id="UP000039046">
    <property type="component" value="Unassembled WGS sequence"/>
</dbReference>
<protein>
    <submittedName>
        <fullName evidence="1">Uncharacterized protein</fullName>
    </submittedName>
</protein>
<dbReference type="OrthoDB" id="5154031at2759"/>
<keyword evidence="2" id="KW-1185">Reference proteome</keyword>
<reference evidence="1 2" key="1">
    <citation type="journal article" date="2015" name="Genome Announc.">
        <title>Draft Genome Sequence and Gene Annotation of the Entomopathogenic Fungus Verticillium hemipterigenum.</title>
        <authorList>
            <person name="Horn F."/>
            <person name="Habel A."/>
            <person name="Scharf D.H."/>
            <person name="Dworschak J."/>
            <person name="Brakhage A.A."/>
            <person name="Guthke R."/>
            <person name="Hertweck C."/>
            <person name="Linde J."/>
        </authorList>
    </citation>
    <scope>NUCLEOTIDE SEQUENCE [LARGE SCALE GENOMIC DNA]</scope>
</reference>
<accession>A0A0A1T280</accession>
<dbReference type="HOGENOM" id="CLU_704342_0_0_1"/>
<proteinExistence type="predicted"/>
<dbReference type="AlphaFoldDB" id="A0A0A1T280"/>